<organism evidence="6 7">
    <name type="scientific">Scophthalmus maximus</name>
    <name type="common">Turbot</name>
    <name type="synonym">Psetta maxima</name>
    <dbReference type="NCBI Taxonomy" id="52904"/>
    <lineage>
        <taxon>Eukaryota</taxon>
        <taxon>Metazoa</taxon>
        <taxon>Chordata</taxon>
        <taxon>Craniata</taxon>
        <taxon>Vertebrata</taxon>
        <taxon>Euteleostomi</taxon>
        <taxon>Actinopterygii</taxon>
        <taxon>Neopterygii</taxon>
        <taxon>Teleostei</taxon>
        <taxon>Neoteleostei</taxon>
        <taxon>Acanthomorphata</taxon>
        <taxon>Carangaria</taxon>
        <taxon>Pleuronectiformes</taxon>
        <taxon>Pleuronectoidei</taxon>
        <taxon>Scophthalmidae</taxon>
        <taxon>Scophthalmus</taxon>
    </lineage>
</organism>
<dbReference type="Pfam" id="PF12796">
    <property type="entry name" value="Ank_2"/>
    <property type="match status" value="1"/>
</dbReference>
<evidence type="ECO:0000313" key="7">
    <source>
        <dbReference type="Proteomes" id="UP000694558"/>
    </source>
</evidence>
<dbReference type="SMART" id="SM00248">
    <property type="entry name" value="ANK"/>
    <property type="match status" value="5"/>
</dbReference>
<evidence type="ECO:0000256" key="2">
    <source>
        <dbReference type="ARBA" id="ARBA00023054"/>
    </source>
</evidence>
<feature type="coiled-coil region" evidence="4">
    <location>
        <begin position="838"/>
        <end position="902"/>
    </location>
</feature>
<keyword evidence="2 4" id="KW-0175">Coiled coil</keyword>
<dbReference type="Gene3D" id="1.25.40.20">
    <property type="entry name" value="Ankyrin repeat-containing domain"/>
    <property type="match status" value="2"/>
</dbReference>
<dbReference type="GeneTree" id="ENSGT00940000157400"/>
<dbReference type="AlphaFoldDB" id="A0A8D3BEU2"/>
<evidence type="ECO:0000256" key="3">
    <source>
        <dbReference type="PROSITE-ProRule" id="PRU00023"/>
    </source>
</evidence>
<protein>
    <submittedName>
        <fullName evidence="6">Retinoic acid induced 14</fullName>
    </submittedName>
</protein>
<dbReference type="InterPro" id="IPR036770">
    <property type="entry name" value="Ankyrin_rpt-contain_sf"/>
</dbReference>
<dbReference type="Ensembl" id="ENSSMAT00000033480.2">
    <property type="protein sequence ID" value="ENSSMAP00000033068.2"/>
    <property type="gene ID" value="ENSSMAG00000020262.2"/>
</dbReference>
<dbReference type="Proteomes" id="UP000694558">
    <property type="component" value="Chromosome 16"/>
</dbReference>
<accession>A0A8D3BEU2</accession>
<dbReference type="InterPro" id="IPR042420">
    <property type="entry name" value="RAI14/UACA"/>
</dbReference>
<dbReference type="InterPro" id="IPR002110">
    <property type="entry name" value="Ankyrin_rpt"/>
</dbReference>
<keyword evidence="1" id="KW-0677">Repeat</keyword>
<dbReference type="PROSITE" id="PS50088">
    <property type="entry name" value="ANK_REPEAT"/>
    <property type="match status" value="4"/>
</dbReference>
<gene>
    <name evidence="6" type="primary">rai14</name>
</gene>
<reference evidence="6" key="1">
    <citation type="submission" date="2023-05" db="EMBL/GenBank/DDBJ databases">
        <title>High-quality long-read genome of Scophthalmus maximus.</title>
        <authorList>
            <person name="Lien S."/>
            <person name="Martinez P."/>
        </authorList>
    </citation>
    <scope>NUCLEOTIDE SEQUENCE [LARGE SCALE GENOMIC DNA]</scope>
</reference>
<keyword evidence="3" id="KW-0040">ANK repeat</keyword>
<dbReference type="GO" id="GO:0003779">
    <property type="term" value="F:actin binding"/>
    <property type="evidence" value="ECO:0007669"/>
    <property type="project" value="InterPro"/>
</dbReference>
<dbReference type="SUPFAM" id="SSF48403">
    <property type="entry name" value="Ankyrin repeat"/>
    <property type="match status" value="1"/>
</dbReference>
<feature type="region of interest" description="Disordered" evidence="5">
    <location>
        <begin position="401"/>
        <end position="470"/>
    </location>
</feature>
<reference evidence="6" key="2">
    <citation type="submission" date="2025-08" db="UniProtKB">
        <authorList>
            <consortium name="Ensembl"/>
        </authorList>
    </citation>
    <scope>IDENTIFICATION</scope>
</reference>
<feature type="repeat" description="ANK" evidence="3">
    <location>
        <begin position="73"/>
        <end position="105"/>
    </location>
</feature>
<feature type="compositionally biased region" description="Acidic residues" evidence="5">
    <location>
        <begin position="448"/>
        <end position="462"/>
    </location>
</feature>
<feature type="region of interest" description="Disordered" evidence="5">
    <location>
        <begin position="504"/>
        <end position="528"/>
    </location>
</feature>
<proteinExistence type="predicted"/>
<evidence type="ECO:0000256" key="5">
    <source>
        <dbReference type="SAM" id="MobiDB-lite"/>
    </source>
</evidence>
<dbReference type="PROSITE" id="PS50297">
    <property type="entry name" value="ANK_REP_REGION"/>
    <property type="match status" value="4"/>
</dbReference>
<dbReference type="PANTHER" id="PTHR24129:SF0">
    <property type="entry name" value="ANKYCORBIN"/>
    <property type="match status" value="1"/>
</dbReference>
<evidence type="ECO:0000256" key="1">
    <source>
        <dbReference type="ARBA" id="ARBA00022737"/>
    </source>
</evidence>
<sequence>MVVYGHVSSSLVDPSLYGYCRCVFIQFIYLFILGLCWSKNDERLLAAVEHGEAEKVASLLTKKGASAVKLDSEGKSALHVAAARGQSDCLSVIVAHGADLSLTDAAGFNPLHLAAKNNHTECCKKLIQSKCPVDAVDGSGKTALHHAGDVYFVCLFVSKDGLTSLLLSARNAHAEVCSALLDCGAEIDASNSSGRSALMLAAESNAVSVVEVLVHRGANLSAVDSQGHDVMHYAKLAGNSEVRSALTAALGRQPVPGEGHSRTHSLAKLSDERITTPKKRKAPPPPLSRTNFPASSLSPLLSSPLPFFRLATPHLLSLPPPLICQEDEVRGTTLREEVEKLHEERNMLLDTIEDLKQTVTSPEPDTKVEHRFTASAALVSALQAKITALTLENQTLASKLMKHPSLQGNEDLKETSRPNSMASNSSFHSTQDEFESPPRVSSTTAAEREDDSVSVIREEEEGEMGRGGSKEELRLLRQALESVQVKLLETRKENRSLQAQLKAHLGREGSGDPAKLVQSGSEQDSAARRVRELEEALRRTEEERRSVKEKEQRSAQIEELYKEAREEIRMLQEALRGTVPVEAAAKDFEEMKAELNEVIAGLQRRLLELSHSYSETKSKLSAAQKQAAEAESSALTSPSVDQQLQVEELSGRVEELQTLLADAEKKQSAAQEEIAALQQEAEAQAQSSVALADHAQVMSSLGNAIKELESQSEALKEQLHQKSVQVEALQSRLTAEKEMAPDDSVSRLDHETVREKLEGEVSHLTQLLQGALRKQDELALDAADAWQKARDNRAEREALQELVMSREKENQTLSSRLAESQDAVCQLKQLVENHVASEREKNKRIDDLSREVGKLKDALNSLSQLSYSSASPSKRLQQNQQLETLQQQIKQLQYQLAESKKQHNEIVSVYRMHLLYAVQGQMDEDVQKALKQILMMCKMPSQAKEAC</sequence>
<evidence type="ECO:0000256" key="4">
    <source>
        <dbReference type="SAM" id="Coils"/>
    </source>
</evidence>
<feature type="repeat" description="ANK" evidence="3">
    <location>
        <begin position="160"/>
        <end position="192"/>
    </location>
</feature>
<dbReference type="PANTHER" id="PTHR24129">
    <property type="entry name" value="ANKYCORBIN"/>
    <property type="match status" value="1"/>
</dbReference>
<feature type="compositionally biased region" description="Polar residues" evidence="5">
    <location>
        <begin position="417"/>
        <end position="429"/>
    </location>
</feature>
<dbReference type="PRINTS" id="PR01415">
    <property type="entry name" value="ANKYRIN"/>
</dbReference>
<dbReference type="Pfam" id="PF13637">
    <property type="entry name" value="Ank_4"/>
    <property type="match status" value="1"/>
</dbReference>
<evidence type="ECO:0000313" key="6">
    <source>
        <dbReference type="Ensembl" id="ENSSMAP00000033068.2"/>
    </source>
</evidence>
<feature type="repeat" description="ANK" evidence="3">
    <location>
        <begin position="193"/>
        <end position="225"/>
    </location>
</feature>
<name>A0A8D3BEU2_SCOMX</name>
<feature type="region of interest" description="Disordered" evidence="5">
    <location>
        <begin position="251"/>
        <end position="292"/>
    </location>
</feature>
<feature type="repeat" description="ANK" evidence="3">
    <location>
        <begin position="106"/>
        <end position="138"/>
    </location>
</feature>